<proteinExistence type="predicted"/>
<protein>
    <recommendedName>
        <fullName evidence="4">Acyltransferase 3 domain-containing protein</fullName>
    </recommendedName>
</protein>
<comment type="caution">
    <text evidence="2">The sequence shown here is derived from an EMBL/GenBank/DDBJ whole genome shotgun (WGS) entry which is preliminary data.</text>
</comment>
<dbReference type="AlphaFoldDB" id="A0A8J5QWM2"/>
<feature type="transmembrane region" description="Helical" evidence="1">
    <location>
        <begin position="193"/>
        <end position="214"/>
    </location>
</feature>
<evidence type="ECO:0000313" key="3">
    <source>
        <dbReference type="Proteomes" id="UP000729913"/>
    </source>
</evidence>
<evidence type="ECO:0008006" key="4">
    <source>
        <dbReference type="Google" id="ProtNLM"/>
    </source>
</evidence>
<evidence type="ECO:0000256" key="1">
    <source>
        <dbReference type="SAM" id="Phobius"/>
    </source>
</evidence>
<gene>
    <name evidence="2" type="ORF">G9C98_003076</name>
</gene>
<dbReference type="Proteomes" id="UP000729913">
    <property type="component" value="Unassembled WGS sequence"/>
</dbReference>
<keyword evidence="1" id="KW-1133">Transmembrane helix</keyword>
<dbReference type="OrthoDB" id="207378at2759"/>
<reference evidence="2" key="1">
    <citation type="submission" date="2020-03" db="EMBL/GenBank/DDBJ databases">
        <authorList>
            <person name="Chebbi M.A."/>
            <person name="Drezen J.M."/>
        </authorList>
    </citation>
    <scope>NUCLEOTIDE SEQUENCE</scope>
    <source>
        <tissue evidence="2">Whole body</tissue>
    </source>
</reference>
<keyword evidence="1" id="KW-0472">Membrane</keyword>
<dbReference type="InterPro" id="IPR052728">
    <property type="entry name" value="O2_lipid_transport_reg"/>
</dbReference>
<feature type="transmembrane region" description="Helical" evidence="1">
    <location>
        <begin position="127"/>
        <end position="148"/>
    </location>
</feature>
<accession>A0A8J5QWM2</accession>
<organism evidence="2 3">
    <name type="scientific">Cotesia typhae</name>
    <dbReference type="NCBI Taxonomy" id="2053667"/>
    <lineage>
        <taxon>Eukaryota</taxon>
        <taxon>Metazoa</taxon>
        <taxon>Ecdysozoa</taxon>
        <taxon>Arthropoda</taxon>
        <taxon>Hexapoda</taxon>
        <taxon>Insecta</taxon>
        <taxon>Pterygota</taxon>
        <taxon>Neoptera</taxon>
        <taxon>Endopterygota</taxon>
        <taxon>Hymenoptera</taxon>
        <taxon>Apocrita</taxon>
        <taxon>Ichneumonoidea</taxon>
        <taxon>Braconidae</taxon>
        <taxon>Microgastrinae</taxon>
        <taxon>Cotesia</taxon>
    </lineage>
</organism>
<dbReference type="PANTHER" id="PTHR11161">
    <property type="entry name" value="O-ACYLTRANSFERASE"/>
    <property type="match status" value="1"/>
</dbReference>
<keyword evidence="3" id="KW-1185">Reference proteome</keyword>
<feature type="transmembrane region" description="Helical" evidence="1">
    <location>
        <begin position="44"/>
        <end position="64"/>
    </location>
</feature>
<keyword evidence="1" id="KW-0812">Transmembrane</keyword>
<dbReference type="PANTHER" id="PTHR11161:SF0">
    <property type="entry name" value="O-ACYLTRANSFERASE LIKE PROTEIN"/>
    <property type="match status" value="1"/>
</dbReference>
<sequence length="266" mass="31221">MGSGALWQSTKIQSDCCKEKWWAKLLYIHNYVYSHDLRCLIHTWYLAVDMQLFWVSPLIVYPLYKKHKLGLIILSTAIVASVITPAVIEALNKYQLYFFPDEKIYQQEYYQSNIYFKTFNAGVGKHIWAFGICWIIYISLVGEGGIICQFLSFPMYLPLGRISYSIYLLHYVVQTMEIKSVRVPMYINEFQMVNFYVSDLVICIFGGFVFCLMFESPFLVLEKLIFAHGTERISQSSVENETNNPKRYSKKKFSIENKSNNLKFYE</sequence>
<name>A0A8J5QWM2_9HYME</name>
<reference evidence="2" key="2">
    <citation type="submission" date="2021-04" db="EMBL/GenBank/DDBJ databases">
        <title>Genome-wide patterns of bracovirus chromosomal integration into multiple host tissues during parasitism.</title>
        <authorList>
            <person name="Chebbi M.A.C."/>
        </authorList>
    </citation>
    <scope>NUCLEOTIDE SEQUENCE</scope>
    <source>
        <tissue evidence="2">Whole body</tissue>
    </source>
</reference>
<dbReference type="EMBL" id="JAAOIC020000052">
    <property type="protein sequence ID" value="KAG8035950.1"/>
    <property type="molecule type" value="Genomic_DNA"/>
</dbReference>
<evidence type="ECO:0000313" key="2">
    <source>
        <dbReference type="EMBL" id="KAG8035950.1"/>
    </source>
</evidence>
<feature type="transmembrane region" description="Helical" evidence="1">
    <location>
        <begin position="71"/>
        <end position="88"/>
    </location>
</feature>